<evidence type="ECO:0000256" key="1">
    <source>
        <dbReference type="SAM" id="Phobius"/>
    </source>
</evidence>
<keyword evidence="1" id="KW-0472">Membrane</keyword>
<organism evidence="2">
    <name type="scientific">Salix viminalis</name>
    <name type="common">Common osier</name>
    <name type="synonym">Basket willow</name>
    <dbReference type="NCBI Taxonomy" id="40686"/>
    <lineage>
        <taxon>Eukaryota</taxon>
        <taxon>Viridiplantae</taxon>
        <taxon>Streptophyta</taxon>
        <taxon>Embryophyta</taxon>
        <taxon>Tracheophyta</taxon>
        <taxon>Spermatophyta</taxon>
        <taxon>Magnoliopsida</taxon>
        <taxon>eudicotyledons</taxon>
        <taxon>Gunneridae</taxon>
        <taxon>Pentapetalae</taxon>
        <taxon>rosids</taxon>
        <taxon>fabids</taxon>
        <taxon>Malpighiales</taxon>
        <taxon>Salicaceae</taxon>
        <taxon>Saliceae</taxon>
        <taxon>Salix</taxon>
    </lineage>
</organism>
<gene>
    <name evidence="2" type="ORF">SVIM_LOCUS214005</name>
</gene>
<evidence type="ECO:0000313" key="2">
    <source>
        <dbReference type="EMBL" id="VFU38939.1"/>
    </source>
</evidence>
<name>A0A6N2LD05_SALVM</name>
<dbReference type="EMBL" id="CAADRP010001446">
    <property type="protein sequence ID" value="VFU38939.1"/>
    <property type="molecule type" value="Genomic_DNA"/>
</dbReference>
<protein>
    <submittedName>
        <fullName evidence="2">Uncharacterized protein</fullName>
    </submittedName>
</protein>
<feature type="transmembrane region" description="Helical" evidence="1">
    <location>
        <begin position="108"/>
        <end position="131"/>
    </location>
</feature>
<dbReference type="AlphaFoldDB" id="A0A6N2LD05"/>
<keyword evidence="1" id="KW-0812">Transmembrane</keyword>
<keyword evidence="1" id="KW-1133">Transmembrane helix</keyword>
<reference evidence="2" key="1">
    <citation type="submission" date="2019-03" db="EMBL/GenBank/DDBJ databases">
        <authorList>
            <person name="Mank J."/>
            <person name="Almeida P."/>
        </authorList>
    </citation>
    <scope>NUCLEOTIDE SEQUENCE</scope>
    <source>
        <strain evidence="2">78183</strain>
    </source>
</reference>
<proteinExistence type="predicted"/>
<sequence length="146" mass="16333">MKKCRKSDCLLYSWLDPLAWGTPSRHAGYRCLLTCPGGEANGSINLVRWFVAEILRPSLLFLEYIDFEDKKSKAFGTPRTSASGQVIGVSERARRRKEMAFFMKGEPLVTKLAAIAKFGVFPAVMAAALFYSPPDYVFSKKDNPSK</sequence>
<accession>A0A6N2LD05</accession>